<evidence type="ECO:0000256" key="3">
    <source>
        <dbReference type="ARBA" id="ARBA00022475"/>
    </source>
</evidence>
<keyword evidence="5 9" id="KW-0812">Transmembrane</keyword>
<reference evidence="12" key="2">
    <citation type="journal article" date="2020" name="Cell Host Microbe">
        <title>Functional and Genomic Variation between Human-Derived Isolates of Lachnospiraceae Reveals Inter- and Intra-Species Diversity.</title>
        <authorList>
            <person name="Sorbara M.T."/>
            <person name="Littmann E.R."/>
            <person name="Fontana E."/>
            <person name="Moody T.U."/>
            <person name="Kohout C.E."/>
            <person name="Gjonbalaj M."/>
            <person name="Eaton V."/>
            <person name="Seok R."/>
            <person name="Leiner I.M."/>
            <person name="Pamer E.G."/>
        </authorList>
    </citation>
    <scope>NUCLEOTIDE SEQUENCE</scope>
    <source>
        <strain evidence="12">MSK.15.32</strain>
    </source>
</reference>
<dbReference type="PANTHER" id="PTHR35011:SF2">
    <property type="entry name" value="2,3-DIKETO-L-GULONATE TRAP TRANSPORTER SMALL PERMEASE PROTEIN YIAM"/>
    <property type="match status" value="1"/>
</dbReference>
<reference evidence="13 14" key="1">
    <citation type="submission" date="2018-08" db="EMBL/GenBank/DDBJ databases">
        <title>A genome reference for cultivated species of the human gut microbiota.</title>
        <authorList>
            <person name="Zou Y."/>
            <person name="Xue W."/>
            <person name="Luo G."/>
        </authorList>
    </citation>
    <scope>NUCLEOTIDE SEQUENCE [LARGE SCALE GENOMIC DNA]</scope>
    <source>
        <strain evidence="13 14">AM12-54</strain>
    </source>
</reference>
<dbReference type="EMBL" id="JAAIRV010000012">
    <property type="protein sequence ID" value="NSI58343.1"/>
    <property type="molecule type" value="Genomic_DNA"/>
</dbReference>
<feature type="transmembrane region" description="Helical" evidence="9">
    <location>
        <begin position="7"/>
        <end position="28"/>
    </location>
</feature>
<protein>
    <submittedName>
        <fullName evidence="13">TRAP transporter small permease</fullName>
    </submittedName>
</protein>
<evidence type="ECO:0000256" key="6">
    <source>
        <dbReference type="ARBA" id="ARBA00022989"/>
    </source>
</evidence>
<reference evidence="12" key="3">
    <citation type="submission" date="2020-02" db="EMBL/GenBank/DDBJ databases">
        <authorList>
            <person name="Littmann E."/>
            <person name="Sorbara M."/>
        </authorList>
    </citation>
    <scope>NUCLEOTIDE SEQUENCE</scope>
    <source>
        <strain evidence="12">MSK.15.32</strain>
    </source>
</reference>
<dbReference type="Proteomes" id="UP001296580">
    <property type="component" value="Unassembled WGS sequence"/>
</dbReference>
<evidence type="ECO:0000313" key="13">
    <source>
        <dbReference type="EMBL" id="RHJ08372.1"/>
    </source>
</evidence>
<accession>A0A8B3BPD3</accession>
<keyword evidence="4" id="KW-0997">Cell inner membrane</keyword>
<evidence type="ECO:0000313" key="11">
    <source>
        <dbReference type="EMBL" id="MCB5493201.1"/>
    </source>
</evidence>
<evidence type="ECO:0000313" key="12">
    <source>
        <dbReference type="EMBL" id="NSI58343.1"/>
    </source>
</evidence>
<dbReference type="GO" id="GO:0005886">
    <property type="term" value="C:plasma membrane"/>
    <property type="evidence" value="ECO:0007669"/>
    <property type="project" value="UniProtKB-SubCell"/>
</dbReference>
<feature type="transmembrane region" description="Helical" evidence="9">
    <location>
        <begin position="124"/>
        <end position="141"/>
    </location>
</feature>
<reference evidence="11" key="4">
    <citation type="submission" date="2021-10" db="EMBL/GenBank/DDBJ databases">
        <title>Collection of gut derived symbiotic bacterial strains cultured from healthy donors.</title>
        <authorList>
            <person name="Lin H."/>
            <person name="Littmann E."/>
            <person name="Claire K."/>
            <person name="Pamer E."/>
        </authorList>
    </citation>
    <scope>NUCLEOTIDE SEQUENCE</scope>
    <source>
        <strain evidence="11">MSK.23.4</strain>
    </source>
</reference>
<dbReference type="InterPro" id="IPR007387">
    <property type="entry name" value="TRAP_DctQ"/>
</dbReference>
<dbReference type="AlphaFoldDB" id="A0A8B3BPD3"/>
<dbReference type="InterPro" id="IPR055348">
    <property type="entry name" value="DctQ"/>
</dbReference>
<feature type="transmembrane region" description="Helical" evidence="9">
    <location>
        <begin position="43"/>
        <end position="60"/>
    </location>
</feature>
<sequence>MKIINKILGSAIAALAAIMVFACCWQVITRFLLKDPSQWTEEFLRYALIWMTMLGAPYAYGKDQHLAIRVLTDKFQPKNQVITKIAIEVIVLILSVSVFIVGGIMVTANSAGQISPALQLPMQIYYVCIPICGCLMVLYCIERLGKWIKELKEGK</sequence>
<dbReference type="GO" id="GO:0022857">
    <property type="term" value="F:transmembrane transporter activity"/>
    <property type="evidence" value="ECO:0007669"/>
    <property type="project" value="TreeGrafter"/>
</dbReference>
<dbReference type="EMBL" id="JAJBNC010000007">
    <property type="protein sequence ID" value="MCB5493201.1"/>
    <property type="molecule type" value="Genomic_DNA"/>
</dbReference>
<evidence type="ECO:0000259" key="10">
    <source>
        <dbReference type="Pfam" id="PF04290"/>
    </source>
</evidence>
<name>A0A8B3BPD3_MEDGN</name>
<comment type="caution">
    <text evidence="13">The sequence shown here is derived from an EMBL/GenBank/DDBJ whole genome shotgun (WGS) entry which is preliminary data.</text>
</comment>
<dbReference type="Proteomes" id="UP001297422">
    <property type="component" value="Unassembled WGS sequence"/>
</dbReference>
<evidence type="ECO:0000256" key="8">
    <source>
        <dbReference type="ARBA" id="ARBA00038436"/>
    </source>
</evidence>
<evidence type="ECO:0000256" key="9">
    <source>
        <dbReference type="SAM" id="Phobius"/>
    </source>
</evidence>
<evidence type="ECO:0000256" key="4">
    <source>
        <dbReference type="ARBA" id="ARBA00022519"/>
    </source>
</evidence>
<feature type="transmembrane region" description="Helical" evidence="9">
    <location>
        <begin position="81"/>
        <end position="104"/>
    </location>
</feature>
<keyword evidence="7 9" id="KW-0472">Membrane</keyword>
<dbReference type="Proteomes" id="UP000283992">
    <property type="component" value="Unassembled WGS sequence"/>
</dbReference>
<evidence type="ECO:0000256" key="5">
    <source>
        <dbReference type="ARBA" id="ARBA00022692"/>
    </source>
</evidence>
<dbReference type="RefSeq" id="WP_117636353.1">
    <property type="nucleotide sequence ID" value="NZ_AP031446.1"/>
</dbReference>
<keyword evidence="6 9" id="KW-1133">Transmembrane helix</keyword>
<evidence type="ECO:0000313" key="14">
    <source>
        <dbReference type="Proteomes" id="UP000283992"/>
    </source>
</evidence>
<evidence type="ECO:0000256" key="1">
    <source>
        <dbReference type="ARBA" id="ARBA00004429"/>
    </source>
</evidence>
<dbReference type="GO" id="GO:0015740">
    <property type="term" value="P:C4-dicarboxylate transport"/>
    <property type="evidence" value="ECO:0007669"/>
    <property type="project" value="TreeGrafter"/>
</dbReference>
<gene>
    <name evidence="13" type="ORF">DW142_13995</name>
    <name evidence="12" type="ORF">G4993_07980</name>
    <name evidence="11" type="ORF">LIQ10_05510</name>
</gene>
<dbReference type="PANTHER" id="PTHR35011">
    <property type="entry name" value="2,3-DIKETO-L-GULONATE TRAP TRANSPORTER SMALL PERMEASE PROTEIN YIAM"/>
    <property type="match status" value="1"/>
</dbReference>
<proteinExistence type="inferred from homology"/>
<dbReference type="EMBL" id="QRLN01000025">
    <property type="protein sequence ID" value="RHJ08372.1"/>
    <property type="molecule type" value="Genomic_DNA"/>
</dbReference>
<comment type="subcellular location">
    <subcellularLocation>
        <location evidence="1">Cell inner membrane</location>
        <topology evidence="1">Multi-pass membrane protein</topology>
    </subcellularLocation>
</comment>
<comment type="similarity">
    <text evidence="8">Belongs to the TRAP transporter small permease family.</text>
</comment>
<organism evidence="13 14">
    <name type="scientific">Mediterraneibacter gnavus</name>
    <name type="common">Ruminococcus gnavus</name>
    <dbReference type="NCBI Taxonomy" id="33038"/>
    <lineage>
        <taxon>Bacteria</taxon>
        <taxon>Bacillati</taxon>
        <taxon>Bacillota</taxon>
        <taxon>Clostridia</taxon>
        <taxon>Lachnospirales</taxon>
        <taxon>Lachnospiraceae</taxon>
        <taxon>Mediterraneibacter</taxon>
    </lineage>
</organism>
<keyword evidence="3" id="KW-1003">Cell membrane</keyword>
<evidence type="ECO:0000256" key="2">
    <source>
        <dbReference type="ARBA" id="ARBA00022448"/>
    </source>
</evidence>
<dbReference type="Pfam" id="PF04290">
    <property type="entry name" value="DctQ"/>
    <property type="match status" value="1"/>
</dbReference>
<feature type="domain" description="Tripartite ATP-independent periplasmic transporters DctQ component" evidence="10">
    <location>
        <begin position="19"/>
        <end position="148"/>
    </location>
</feature>
<keyword evidence="2" id="KW-0813">Transport</keyword>
<dbReference type="PROSITE" id="PS51257">
    <property type="entry name" value="PROKAR_LIPOPROTEIN"/>
    <property type="match status" value="1"/>
</dbReference>
<evidence type="ECO:0000256" key="7">
    <source>
        <dbReference type="ARBA" id="ARBA00023136"/>
    </source>
</evidence>